<dbReference type="AlphaFoldDB" id="A0AAV7PWQ0"/>
<reference evidence="2" key="1">
    <citation type="journal article" date="2022" name="bioRxiv">
        <title>Sequencing and chromosome-scale assembly of the giantPleurodeles waltlgenome.</title>
        <authorList>
            <person name="Brown T."/>
            <person name="Elewa A."/>
            <person name="Iarovenko S."/>
            <person name="Subramanian E."/>
            <person name="Araus A.J."/>
            <person name="Petzold A."/>
            <person name="Susuki M."/>
            <person name="Suzuki K.-i.T."/>
            <person name="Hayashi T."/>
            <person name="Toyoda A."/>
            <person name="Oliveira C."/>
            <person name="Osipova E."/>
            <person name="Leigh N.D."/>
            <person name="Simon A."/>
            <person name="Yun M.H."/>
        </authorList>
    </citation>
    <scope>NUCLEOTIDE SEQUENCE</scope>
    <source>
        <strain evidence="2">20211129_DDA</strain>
        <tissue evidence="2">Liver</tissue>
    </source>
</reference>
<comment type="caution">
    <text evidence="2">The sequence shown here is derived from an EMBL/GenBank/DDBJ whole genome shotgun (WGS) entry which is preliminary data.</text>
</comment>
<dbReference type="EMBL" id="JANPWB010000011">
    <property type="protein sequence ID" value="KAJ1131666.1"/>
    <property type="molecule type" value="Genomic_DNA"/>
</dbReference>
<protein>
    <recommendedName>
        <fullName evidence="4">Secreted protein</fullName>
    </recommendedName>
</protein>
<evidence type="ECO:0000313" key="2">
    <source>
        <dbReference type="EMBL" id="KAJ1131666.1"/>
    </source>
</evidence>
<gene>
    <name evidence="2" type="ORF">NDU88_010001</name>
</gene>
<accession>A0AAV7PWQ0</accession>
<evidence type="ECO:0000256" key="1">
    <source>
        <dbReference type="SAM" id="MobiDB-lite"/>
    </source>
</evidence>
<organism evidence="2 3">
    <name type="scientific">Pleurodeles waltl</name>
    <name type="common">Iberian ribbed newt</name>
    <dbReference type="NCBI Taxonomy" id="8319"/>
    <lineage>
        <taxon>Eukaryota</taxon>
        <taxon>Metazoa</taxon>
        <taxon>Chordata</taxon>
        <taxon>Craniata</taxon>
        <taxon>Vertebrata</taxon>
        <taxon>Euteleostomi</taxon>
        <taxon>Amphibia</taxon>
        <taxon>Batrachia</taxon>
        <taxon>Caudata</taxon>
        <taxon>Salamandroidea</taxon>
        <taxon>Salamandridae</taxon>
        <taxon>Pleurodelinae</taxon>
        <taxon>Pleurodeles</taxon>
    </lineage>
</organism>
<evidence type="ECO:0000313" key="3">
    <source>
        <dbReference type="Proteomes" id="UP001066276"/>
    </source>
</evidence>
<keyword evidence="3" id="KW-1185">Reference proteome</keyword>
<dbReference type="Proteomes" id="UP001066276">
    <property type="component" value="Chromosome 7"/>
</dbReference>
<proteinExistence type="predicted"/>
<name>A0AAV7PWQ0_PLEWA</name>
<evidence type="ECO:0008006" key="4">
    <source>
        <dbReference type="Google" id="ProtNLM"/>
    </source>
</evidence>
<sequence length="135" mass="14673">MPLEVVRPWVVAAASACGQRLHTKTTNVGAEEPHRVSRHTRGSFRVGPCLQTGTDTERCLHSGNQTAAAGPRQRHEAPTAATAPQEEEGGGRGERRRLQCVHSPAAKQTPARSSRRAEHRGECRNEALRLWGAAQ</sequence>
<feature type="region of interest" description="Disordered" evidence="1">
    <location>
        <begin position="25"/>
        <end position="122"/>
    </location>
</feature>